<protein>
    <submittedName>
        <fullName evidence="3">3-ketoacyl-ACP reductase</fullName>
    </submittedName>
</protein>
<dbReference type="GO" id="GO:0032787">
    <property type="term" value="P:monocarboxylic acid metabolic process"/>
    <property type="evidence" value="ECO:0007669"/>
    <property type="project" value="UniProtKB-ARBA"/>
</dbReference>
<dbReference type="RefSeq" id="WP_035063008.1">
    <property type="nucleotide sequence ID" value="NZ_AXCZ01000322.1"/>
</dbReference>
<dbReference type="Pfam" id="PF13561">
    <property type="entry name" value="adh_short_C2"/>
    <property type="match status" value="1"/>
</dbReference>
<dbReference type="InterPro" id="IPR002347">
    <property type="entry name" value="SDR_fam"/>
</dbReference>
<dbReference type="AlphaFoldDB" id="A0A0A0BKE9"/>
<proteinExistence type="inferred from homology"/>
<feature type="non-terminal residue" evidence="3">
    <location>
        <position position="1"/>
    </location>
</feature>
<dbReference type="SUPFAM" id="SSF51735">
    <property type="entry name" value="NAD(P)-binding Rossmann-fold domains"/>
    <property type="match status" value="1"/>
</dbReference>
<evidence type="ECO:0000313" key="4">
    <source>
        <dbReference type="Proteomes" id="UP000054314"/>
    </source>
</evidence>
<evidence type="ECO:0000313" key="3">
    <source>
        <dbReference type="EMBL" id="KGM08466.1"/>
    </source>
</evidence>
<accession>A0A0A0BKE9</accession>
<dbReference type="Proteomes" id="UP000054314">
    <property type="component" value="Unassembled WGS sequence"/>
</dbReference>
<dbReference type="PRINTS" id="PR00081">
    <property type="entry name" value="GDHRDH"/>
</dbReference>
<dbReference type="PANTHER" id="PTHR42879">
    <property type="entry name" value="3-OXOACYL-(ACYL-CARRIER-PROTEIN) REDUCTASE"/>
    <property type="match status" value="1"/>
</dbReference>
<dbReference type="PRINTS" id="PR00080">
    <property type="entry name" value="SDRFAMILY"/>
</dbReference>
<dbReference type="PROSITE" id="PS00061">
    <property type="entry name" value="ADH_SHORT"/>
    <property type="match status" value="1"/>
</dbReference>
<comment type="caution">
    <text evidence="3">The sequence shown here is derived from an EMBL/GenBank/DDBJ whole genome shotgun (WGS) entry which is preliminary data.</text>
</comment>
<comment type="similarity">
    <text evidence="1">Belongs to the short-chain dehydrogenases/reductases (SDR) family.</text>
</comment>
<dbReference type="InterPro" id="IPR050259">
    <property type="entry name" value="SDR"/>
</dbReference>
<organism evidence="3 4">
    <name type="scientific">Cellulomonas bogoriensis 69B4 = DSM 16987</name>
    <dbReference type="NCBI Taxonomy" id="1386082"/>
    <lineage>
        <taxon>Bacteria</taxon>
        <taxon>Bacillati</taxon>
        <taxon>Actinomycetota</taxon>
        <taxon>Actinomycetes</taxon>
        <taxon>Micrococcales</taxon>
        <taxon>Cellulomonadaceae</taxon>
        <taxon>Cellulomonas</taxon>
    </lineage>
</organism>
<reference evidence="3 4" key="1">
    <citation type="submission" date="2013-08" db="EMBL/GenBank/DDBJ databases">
        <title>Genome sequencing of Cellulomonas bogoriensis 69B4.</title>
        <authorList>
            <person name="Chen F."/>
            <person name="Li Y."/>
            <person name="Wang G."/>
        </authorList>
    </citation>
    <scope>NUCLEOTIDE SEQUENCE [LARGE SCALE GENOMIC DNA]</scope>
    <source>
        <strain evidence="3 4">69B4</strain>
    </source>
</reference>
<dbReference type="InterPro" id="IPR036291">
    <property type="entry name" value="NAD(P)-bd_dom_sf"/>
</dbReference>
<dbReference type="EMBL" id="AXCZ01000322">
    <property type="protein sequence ID" value="KGM08466.1"/>
    <property type="molecule type" value="Genomic_DNA"/>
</dbReference>
<dbReference type="NCBIfam" id="NF006110">
    <property type="entry name" value="PRK08261.1"/>
    <property type="match status" value="1"/>
</dbReference>
<gene>
    <name evidence="3" type="ORF">N869_11350</name>
</gene>
<sequence>FLLSGRSAYVDGQTLTVTTTDGTTPDDWDRPLDGRVALVTGAARGIGAQIARVLARDGAQVVVVDVPAAGEGLSRVANEVRGTALQLDITAEDATARIVEHVRTRYGHLDLVVHNAGITRDKLLANMKPDAWSSVLAVNLAAPLRLTTELLASDVLGEHPRVVCLASTSGIGGTRGQTNYAASKAGIIGMVHAMAPDLHGTGGTINAVAPGFIETDMTARMPFASREVARRINSLQQGGQPVDVAEAIAFLASPQAGGVNGQTLRVCGQLMVGA</sequence>
<dbReference type="PANTHER" id="PTHR42879:SF2">
    <property type="entry name" value="3-OXOACYL-[ACYL-CARRIER-PROTEIN] REDUCTASE FABG"/>
    <property type="match status" value="1"/>
</dbReference>
<dbReference type="SMART" id="SM00822">
    <property type="entry name" value="PKS_KR"/>
    <property type="match status" value="1"/>
</dbReference>
<dbReference type="Gene3D" id="3.40.50.720">
    <property type="entry name" value="NAD(P)-binding Rossmann-like Domain"/>
    <property type="match status" value="1"/>
</dbReference>
<feature type="domain" description="Ketoreductase" evidence="2">
    <location>
        <begin position="35"/>
        <end position="211"/>
    </location>
</feature>
<evidence type="ECO:0000259" key="2">
    <source>
        <dbReference type="SMART" id="SM00822"/>
    </source>
</evidence>
<keyword evidence="4" id="KW-1185">Reference proteome</keyword>
<dbReference type="InterPro" id="IPR057326">
    <property type="entry name" value="KR_dom"/>
</dbReference>
<dbReference type="InterPro" id="IPR020904">
    <property type="entry name" value="Sc_DH/Rdtase_CS"/>
</dbReference>
<dbReference type="OrthoDB" id="9804774at2"/>
<evidence type="ECO:0000256" key="1">
    <source>
        <dbReference type="ARBA" id="ARBA00006484"/>
    </source>
</evidence>
<name>A0A0A0BKE9_9CELL</name>
<dbReference type="FunFam" id="3.40.50.720:FF:000338">
    <property type="entry name" value="3-oxoacyl-ACP reductase FabG"/>
    <property type="match status" value="1"/>
</dbReference>